<sequence length="154" mass="17143">MANENEQTTTPPLPPLMIHGQYVKDFSFENPNPLAVFGGEPSDKQPQIAIDIQVNAQPVGEKSFEVVLNITANAKREEQQFFLTEISYAALVSIGDVPEEHVGPLLMIHCPAMLFPFARHLIADATRNGGFPPLMLDPVDFARLFEEQQKRTVN</sequence>
<evidence type="ECO:0000256" key="6">
    <source>
        <dbReference type="HAMAP-Rule" id="MF_00821"/>
    </source>
</evidence>
<comment type="subunit">
    <text evidence="6">Homotetramer, a dimer of dimers. One homotetramer interacts with 1 SecA dimer.</text>
</comment>
<reference evidence="7 8" key="1">
    <citation type="submission" date="2018-10" db="EMBL/GenBank/DDBJ databases">
        <title>An updated phylogeny of the Alphaproteobacteria reveals that the parasitic Rickettsiales and Holosporales have independent origins.</title>
        <authorList>
            <person name="Munoz-Gomez S.A."/>
            <person name="Hess S."/>
            <person name="Burger G."/>
            <person name="Lang B.F."/>
            <person name="Susko E."/>
            <person name="Slamovits C.H."/>
            <person name="Roger A.J."/>
        </authorList>
    </citation>
    <scope>NUCLEOTIDE SEQUENCE [LARGE SCALE GENOMIC DNA]</scope>
    <source>
        <strain evidence="7">HOLO01</strain>
    </source>
</reference>
<keyword evidence="3 6" id="KW-0653">Protein transport</keyword>
<keyword evidence="6" id="KW-0963">Cytoplasm</keyword>
<organism evidence="7 8">
    <name type="scientific">Candidatus Finniella inopinata</name>
    <dbReference type="NCBI Taxonomy" id="1696036"/>
    <lineage>
        <taxon>Bacteria</taxon>
        <taxon>Pseudomonadati</taxon>
        <taxon>Pseudomonadota</taxon>
        <taxon>Alphaproteobacteria</taxon>
        <taxon>Holosporales</taxon>
        <taxon>Candidatus Paracaedibacteraceae</taxon>
        <taxon>Candidatus Finniella</taxon>
    </lineage>
</organism>
<dbReference type="InterPro" id="IPR035958">
    <property type="entry name" value="SecB-like_sf"/>
</dbReference>
<dbReference type="PANTHER" id="PTHR36918:SF1">
    <property type="entry name" value="PROTEIN-EXPORT PROTEIN SECB"/>
    <property type="match status" value="1"/>
</dbReference>
<dbReference type="GO" id="GO:0006457">
    <property type="term" value="P:protein folding"/>
    <property type="evidence" value="ECO:0007669"/>
    <property type="project" value="UniProtKB-UniRule"/>
</dbReference>
<dbReference type="Proteomes" id="UP000293550">
    <property type="component" value="Unassembled WGS sequence"/>
</dbReference>
<comment type="function">
    <text evidence="6">One of the proteins required for the normal export of preproteins out of the cell cytoplasm. It is a molecular chaperone that binds to a subset of precursor proteins, maintaining them in a translocation-competent state. It also specifically binds to its receptor SecA.</text>
</comment>
<dbReference type="OrthoDB" id="9795145at2"/>
<keyword evidence="4 6" id="KW-0811">Translocation</keyword>
<accession>A0A4Q7DI88</accession>
<evidence type="ECO:0000256" key="1">
    <source>
        <dbReference type="ARBA" id="ARBA00009990"/>
    </source>
</evidence>
<dbReference type="SUPFAM" id="SSF54611">
    <property type="entry name" value="SecB-like"/>
    <property type="match status" value="1"/>
</dbReference>
<dbReference type="PANTHER" id="PTHR36918">
    <property type="match status" value="1"/>
</dbReference>
<comment type="caution">
    <text evidence="7">The sequence shown here is derived from an EMBL/GenBank/DDBJ whole genome shotgun (WGS) entry which is preliminary data.</text>
</comment>
<dbReference type="NCBIfam" id="TIGR00809">
    <property type="entry name" value="secB"/>
    <property type="match status" value="1"/>
</dbReference>
<gene>
    <name evidence="6 7" type="primary">secB</name>
    <name evidence="7" type="ORF">EQU50_06120</name>
</gene>
<dbReference type="GO" id="GO:0051262">
    <property type="term" value="P:protein tetramerization"/>
    <property type="evidence" value="ECO:0007669"/>
    <property type="project" value="InterPro"/>
</dbReference>
<proteinExistence type="inferred from homology"/>
<dbReference type="RefSeq" id="WP_130154255.1">
    <property type="nucleotide sequence ID" value="NZ_SCFB01000007.1"/>
</dbReference>
<keyword evidence="8" id="KW-1185">Reference proteome</keyword>
<dbReference type="AlphaFoldDB" id="A0A4Q7DI88"/>
<keyword evidence="5 6" id="KW-0143">Chaperone</keyword>
<dbReference type="InterPro" id="IPR003708">
    <property type="entry name" value="SecB"/>
</dbReference>
<dbReference type="PRINTS" id="PR01594">
    <property type="entry name" value="SECBCHAPRONE"/>
</dbReference>
<evidence type="ECO:0000256" key="3">
    <source>
        <dbReference type="ARBA" id="ARBA00022927"/>
    </source>
</evidence>
<evidence type="ECO:0000256" key="2">
    <source>
        <dbReference type="ARBA" id="ARBA00022448"/>
    </source>
</evidence>
<dbReference type="Pfam" id="PF02556">
    <property type="entry name" value="SecB"/>
    <property type="match status" value="1"/>
</dbReference>
<name>A0A4Q7DI88_9PROT</name>
<evidence type="ECO:0000256" key="5">
    <source>
        <dbReference type="ARBA" id="ARBA00023186"/>
    </source>
</evidence>
<evidence type="ECO:0000313" key="7">
    <source>
        <dbReference type="EMBL" id="RZI45674.1"/>
    </source>
</evidence>
<dbReference type="GO" id="GO:0005737">
    <property type="term" value="C:cytoplasm"/>
    <property type="evidence" value="ECO:0007669"/>
    <property type="project" value="UniProtKB-SubCell"/>
</dbReference>
<dbReference type="EMBL" id="SCFB01000007">
    <property type="protein sequence ID" value="RZI45674.1"/>
    <property type="molecule type" value="Genomic_DNA"/>
</dbReference>
<dbReference type="HAMAP" id="MF_00821">
    <property type="entry name" value="SecB"/>
    <property type="match status" value="1"/>
</dbReference>
<dbReference type="Gene3D" id="3.10.420.10">
    <property type="entry name" value="SecB-like"/>
    <property type="match status" value="1"/>
</dbReference>
<dbReference type="GO" id="GO:0051082">
    <property type="term" value="F:unfolded protein binding"/>
    <property type="evidence" value="ECO:0007669"/>
    <property type="project" value="InterPro"/>
</dbReference>
<comment type="similarity">
    <text evidence="1 6">Belongs to the SecB family.</text>
</comment>
<dbReference type="NCBIfam" id="NF004392">
    <property type="entry name" value="PRK05751.1-3"/>
    <property type="match status" value="1"/>
</dbReference>
<protein>
    <recommendedName>
        <fullName evidence="6">Protein-export protein SecB</fullName>
    </recommendedName>
</protein>
<comment type="subcellular location">
    <subcellularLocation>
        <location evidence="6">Cytoplasm</location>
    </subcellularLocation>
</comment>
<dbReference type="GO" id="GO:0015031">
    <property type="term" value="P:protein transport"/>
    <property type="evidence" value="ECO:0007669"/>
    <property type="project" value="UniProtKB-UniRule"/>
</dbReference>
<evidence type="ECO:0000313" key="8">
    <source>
        <dbReference type="Proteomes" id="UP000293550"/>
    </source>
</evidence>
<keyword evidence="2 6" id="KW-0813">Transport</keyword>
<evidence type="ECO:0000256" key="4">
    <source>
        <dbReference type="ARBA" id="ARBA00023010"/>
    </source>
</evidence>